<keyword evidence="4" id="KW-1185">Reference proteome</keyword>
<evidence type="ECO:0000313" key="3">
    <source>
        <dbReference type="EMBL" id="MFC3205171.1"/>
    </source>
</evidence>
<feature type="compositionally biased region" description="Basic residues" evidence="1">
    <location>
        <begin position="232"/>
        <end position="252"/>
    </location>
</feature>
<dbReference type="Pfam" id="PF13643">
    <property type="entry name" value="DUF4145"/>
    <property type="match status" value="1"/>
</dbReference>
<dbReference type="Proteomes" id="UP001595583">
    <property type="component" value="Unassembled WGS sequence"/>
</dbReference>
<gene>
    <name evidence="3" type="ORF">ACFOHJ_03020</name>
</gene>
<feature type="region of interest" description="Disordered" evidence="1">
    <location>
        <begin position="228"/>
        <end position="263"/>
    </location>
</feature>
<accession>A0ABV7K598</accession>
<dbReference type="EMBL" id="JBHRTK010000002">
    <property type="protein sequence ID" value="MFC3205171.1"/>
    <property type="molecule type" value="Genomic_DNA"/>
</dbReference>
<protein>
    <submittedName>
        <fullName evidence="3">DUF4145 domain-containing protein</fullName>
    </submittedName>
</protein>
<evidence type="ECO:0000256" key="1">
    <source>
        <dbReference type="SAM" id="MobiDB-lite"/>
    </source>
</evidence>
<feature type="domain" description="DUF4145" evidence="2">
    <location>
        <begin position="122"/>
        <end position="209"/>
    </location>
</feature>
<reference evidence="4" key="1">
    <citation type="journal article" date="2019" name="Int. J. Syst. Evol. Microbiol.">
        <title>The Global Catalogue of Microorganisms (GCM) 10K type strain sequencing project: providing services to taxonomists for standard genome sequencing and annotation.</title>
        <authorList>
            <consortium name="The Broad Institute Genomics Platform"/>
            <consortium name="The Broad Institute Genome Sequencing Center for Infectious Disease"/>
            <person name="Wu L."/>
            <person name="Ma J."/>
        </authorList>
    </citation>
    <scope>NUCLEOTIDE SEQUENCE [LARGE SCALE GENOMIC DNA]</scope>
    <source>
        <strain evidence="4">KCTC 52165</strain>
    </source>
</reference>
<evidence type="ECO:0000313" key="4">
    <source>
        <dbReference type="Proteomes" id="UP001595583"/>
    </source>
</evidence>
<sequence length="263" mass="30037">MSESEIGTKLKAFCANCKGQRNCEIKGHHRESGGDDNFDWWQNWYLLVCCGCDHVFAQSVYSDSESYFPVGYDHEGKTEYDYDPVIKSWPARFKRNRPNWLDTLEHDIENAKSSDFSSCLVQVYEALDHDLNILAAIGIRTAFDVASEILGIDPERRFENKLTEMENKSLITPSQRDSFEVLINAGNASAHRGWNPSFQDLDPLMDTLEHFINDTFVVPQLRKKAADGVAKVKSRVPPRKKKSVASARKTRRREQTEDVTKPS</sequence>
<proteinExistence type="predicted"/>
<dbReference type="RefSeq" id="WP_378218388.1">
    <property type="nucleotide sequence ID" value="NZ_JBHRTK010000002.1"/>
</dbReference>
<evidence type="ECO:0000259" key="2">
    <source>
        <dbReference type="Pfam" id="PF13643"/>
    </source>
</evidence>
<dbReference type="InterPro" id="IPR025285">
    <property type="entry name" value="DUF4145"/>
</dbReference>
<feature type="compositionally biased region" description="Basic and acidic residues" evidence="1">
    <location>
        <begin position="253"/>
        <end position="263"/>
    </location>
</feature>
<name>A0ABV7K598_9HYPH</name>
<comment type="caution">
    <text evidence="3">The sequence shown here is derived from an EMBL/GenBank/DDBJ whole genome shotgun (WGS) entry which is preliminary data.</text>
</comment>
<organism evidence="3 4">
    <name type="scientific">Aquamicrobium soli</name>
    <dbReference type="NCBI Taxonomy" id="1811518"/>
    <lineage>
        <taxon>Bacteria</taxon>
        <taxon>Pseudomonadati</taxon>
        <taxon>Pseudomonadota</taxon>
        <taxon>Alphaproteobacteria</taxon>
        <taxon>Hyphomicrobiales</taxon>
        <taxon>Phyllobacteriaceae</taxon>
        <taxon>Aquamicrobium</taxon>
    </lineage>
</organism>